<evidence type="ECO:0000256" key="1">
    <source>
        <dbReference type="SAM" id="MobiDB-lite"/>
    </source>
</evidence>
<name>A0A9W7FBI6_9STRA</name>
<feature type="compositionally biased region" description="Basic and acidic residues" evidence="1">
    <location>
        <begin position="202"/>
        <end position="212"/>
    </location>
</feature>
<feature type="region of interest" description="Disordered" evidence="1">
    <location>
        <begin position="183"/>
        <end position="212"/>
    </location>
</feature>
<evidence type="ECO:0000313" key="2">
    <source>
        <dbReference type="EMBL" id="GMI09116.1"/>
    </source>
</evidence>
<dbReference type="Proteomes" id="UP001165160">
    <property type="component" value="Unassembled WGS sequence"/>
</dbReference>
<reference evidence="3" key="1">
    <citation type="journal article" date="2023" name="Commun. Biol.">
        <title>Genome analysis of Parmales, the sister group of diatoms, reveals the evolutionary specialization of diatoms from phago-mixotrophs to photoautotrophs.</title>
        <authorList>
            <person name="Ban H."/>
            <person name="Sato S."/>
            <person name="Yoshikawa S."/>
            <person name="Yamada K."/>
            <person name="Nakamura Y."/>
            <person name="Ichinomiya M."/>
            <person name="Sato N."/>
            <person name="Blanc-Mathieu R."/>
            <person name="Endo H."/>
            <person name="Kuwata A."/>
            <person name="Ogata H."/>
        </authorList>
    </citation>
    <scope>NUCLEOTIDE SEQUENCE [LARGE SCALE GENOMIC DNA]</scope>
    <source>
        <strain evidence="3">NIES 3699</strain>
    </source>
</reference>
<dbReference type="EMBL" id="BRXX01000393">
    <property type="protein sequence ID" value="GMI09116.1"/>
    <property type="molecule type" value="Genomic_DNA"/>
</dbReference>
<accession>A0A9W7FBI6</accession>
<feature type="region of interest" description="Disordered" evidence="1">
    <location>
        <begin position="19"/>
        <end position="45"/>
    </location>
</feature>
<gene>
    <name evidence="2" type="ORF">TrVE_jg8080</name>
</gene>
<proteinExistence type="predicted"/>
<organism evidence="2 3">
    <name type="scientific">Triparma verrucosa</name>
    <dbReference type="NCBI Taxonomy" id="1606542"/>
    <lineage>
        <taxon>Eukaryota</taxon>
        <taxon>Sar</taxon>
        <taxon>Stramenopiles</taxon>
        <taxon>Ochrophyta</taxon>
        <taxon>Bolidophyceae</taxon>
        <taxon>Parmales</taxon>
        <taxon>Triparmaceae</taxon>
        <taxon>Triparma</taxon>
    </lineage>
</organism>
<feature type="compositionally biased region" description="Low complexity" evidence="1">
    <location>
        <begin position="183"/>
        <end position="196"/>
    </location>
</feature>
<comment type="caution">
    <text evidence="2">The sequence shown here is derived from an EMBL/GenBank/DDBJ whole genome shotgun (WGS) entry which is preliminary data.</text>
</comment>
<feature type="compositionally biased region" description="Low complexity" evidence="1">
    <location>
        <begin position="19"/>
        <end position="41"/>
    </location>
</feature>
<protein>
    <submittedName>
        <fullName evidence="2">Uncharacterized protein</fullName>
    </submittedName>
</protein>
<dbReference type="AlphaFoldDB" id="A0A9W7FBI6"/>
<evidence type="ECO:0000313" key="3">
    <source>
        <dbReference type="Proteomes" id="UP001165160"/>
    </source>
</evidence>
<sequence length="512" mass="56247">MPKIRQLLLLSPRLHLYRTPSSPSTPSTPSTYTLSDTLSPSEHSQQILTHLTPSSTYNPLLLDSGLIEDGIKIREGDVCTEKSDLIAYIDGCYSFMGCGGEVGCVDGSRILVVDRGEDFRLVVEFEGGGGGGERGLERLFDGCERERKVLEEWVNEGKASEVGMARKKVRKLNEELSTLSCSRLSSSSRGRSSSSSFTQSDPKTDRETQDDDRIKVIEEEELVEAKENLRQLIDDSPIRSIRLSLHAYLSTFISSYNSISSGLHSVISSPPITLTPSEIFNYESVFEKGGVWINGYLGVWKGGDKGDFERFKGIFEGKEGEGFWENYNHGKQEDTIVIKPDRKSVYAPKVVLKDVTYTAVMYRKSVPGMYVDVMVLLEGEVEGKVLNGVRGRLGGVEVGGRRGGGGGVMGVTVVYVNNKDWSLTVVGGGDGPVFLTKERVQKALANLESSPSDDGVYEFCQREAETGGWIVARRGGGRDAVGFFDKNVFKNIIEVNEAWERVLETVLGGVVI</sequence>
<keyword evidence="3" id="KW-1185">Reference proteome</keyword>